<dbReference type="SUPFAM" id="SSF55931">
    <property type="entry name" value="Glutamine synthetase/guanido kinase"/>
    <property type="match status" value="1"/>
</dbReference>
<evidence type="ECO:0000256" key="8">
    <source>
        <dbReference type="RuleBase" id="RU000384"/>
    </source>
</evidence>
<keyword evidence="3" id="KW-0436">Ligase</keyword>
<dbReference type="Gene3D" id="3.10.20.70">
    <property type="entry name" value="Glutamine synthetase, N-terminal domain"/>
    <property type="match status" value="1"/>
</dbReference>
<dbReference type="InterPro" id="IPR036651">
    <property type="entry name" value="Gln_synt_N_sf"/>
</dbReference>
<keyword evidence="13" id="KW-1185">Reference proteome</keyword>
<dbReference type="OrthoDB" id="9789509at2"/>
<evidence type="ECO:0000259" key="11">
    <source>
        <dbReference type="PROSITE" id="PS51987"/>
    </source>
</evidence>
<dbReference type="GO" id="GO:0006542">
    <property type="term" value="P:glutamine biosynthetic process"/>
    <property type="evidence" value="ECO:0007669"/>
    <property type="project" value="InterPro"/>
</dbReference>
<feature type="domain" description="GS catalytic" evidence="11">
    <location>
        <begin position="158"/>
        <end position="497"/>
    </location>
</feature>
<dbReference type="InterPro" id="IPR008146">
    <property type="entry name" value="Gln_synth_cat_dom"/>
</dbReference>
<evidence type="ECO:0000313" key="13">
    <source>
        <dbReference type="Proteomes" id="UP000231553"/>
    </source>
</evidence>
<reference evidence="12 13" key="1">
    <citation type="journal article" date="2018" name="Int. J. Syst. Evol. Microbiol.">
        <title>Pseudooceanicola lipolyticus sp. nov., a marine alphaproteobacterium, reclassification of Oceanicola flagellatus as Pseudooceanicola flagellatus comb. nov. and emended description of the genus Pseudooceanicola.</title>
        <authorList>
            <person name="Huang M.-M."/>
            <person name="Guo L.-L."/>
            <person name="Wu Y.-H."/>
            <person name="Lai Q.-L."/>
            <person name="Shao Z.-Z."/>
            <person name="Wang C.-S."/>
            <person name="Wu M."/>
            <person name="Xu X.-W."/>
        </authorList>
    </citation>
    <scope>NUCLEOTIDE SEQUENCE [LARGE SCALE GENOMIC DNA]</scope>
    <source>
        <strain evidence="12 13">157</strain>
    </source>
</reference>
<evidence type="ECO:0000256" key="7">
    <source>
        <dbReference type="PROSITE-ProRule" id="PRU01330"/>
    </source>
</evidence>
<keyword evidence="5" id="KW-0067">ATP-binding</keyword>
<comment type="similarity">
    <text evidence="7 8">Belongs to the glutamine synthetase family.</text>
</comment>
<evidence type="ECO:0000256" key="6">
    <source>
        <dbReference type="ARBA" id="ARBA00023231"/>
    </source>
</evidence>
<feature type="domain" description="GS beta-grasp" evidence="10">
    <location>
        <begin position="51"/>
        <end position="151"/>
    </location>
</feature>
<dbReference type="GO" id="GO:0005524">
    <property type="term" value="F:ATP binding"/>
    <property type="evidence" value="ECO:0007669"/>
    <property type="project" value="UniProtKB-KW"/>
</dbReference>
<evidence type="ECO:0000256" key="5">
    <source>
        <dbReference type="ARBA" id="ARBA00022840"/>
    </source>
</evidence>
<dbReference type="InterPro" id="IPR008147">
    <property type="entry name" value="Gln_synt_N"/>
</dbReference>
<evidence type="ECO:0000256" key="1">
    <source>
        <dbReference type="ARBA" id="ARBA00001946"/>
    </source>
</evidence>
<evidence type="ECO:0000256" key="9">
    <source>
        <dbReference type="SAM" id="MobiDB-lite"/>
    </source>
</evidence>
<dbReference type="AlphaFoldDB" id="A0A2M8IWM3"/>
<name>A0A2M8IWM3_9RHOB</name>
<evidence type="ECO:0000256" key="3">
    <source>
        <dbReference type="ARBA" id="ARBA00022598"/>
    </source>
</evidence>
<dbReference type="SUPFAM" id="SSF54368">
    <property type="entry name" value="Glutamine synthetase, N-terminal domain"/>
    <property type="match status" value="1"/>
</dbReference>
<comment type="cofactor">
    <cofactor evidence="1">
        <name>Mg(2+)</name>
        <dbReference type="ChEBI" id="CHEBI:18420"/>
    </cofactor>
</comment>
<comment type="caution">
    <text evidence="12">The sequence shown here is derived from an EMBL/GenBank/DDBJ whole genome shotgun (WGS) entry which is preliminary data.</text>
</comment>
<keyword evidence="4" id="KW-0547">Nucleotide-binding</keyword>
<evidence type="ECO:0000256" key="2">
    <source>
        <dbReference type="ARBA" id="ARBA00003117"/>
    </source>
</evidence>
<dbReference type="InterPro" id="IPR014746">
    <property type="entry name" value="Gln_synth/guanido_kin_cat_dom"/>
</dbReference>
<keyword evidence="6" id="KW-0535">Nitrogen fixation</keyword>
<accession>A0A2M8IWM3</accession>
<dbReference type="SMART" id="SM01230">
    <property type="entry name" value="Gln-synt_C"/>
    <property type="match status" value="1"/>
</dbReference>
<dbReference type="PANTHER" id="PTHR43785">
    <property type="entry name" value="GAMMA-GLUTAMYLPUTRESCINE SYNTHETASE"/>
    <property type="match status" value="1"/>
</dbReference>
<evidence type="ECO:0000259" key="10">
    <source>
        <dbReference type="PROSITE" id="PS51986"/>
    </source>
</evidence>
<evidence type="ECO:0000256" key="4">
    <source>
        <dbReference type="ARBA" id="ARBA00022741"/>
    </source>
</evidence>
<evidence type="ECO:0000313" key="12">
    <source>
        <dbReference type="EMBL" id="PJE34927.1"/>
    </source>
</evidence>
<sequence length="497" mass="53172">MTASSPTAIGPGPERSATQSGGPAARGTPVSDGAWRAPETADEVLARVAEGGIETVRILFVDPHGILRGKTVVAAALDSAFRTGLGVPSTLLLKDTAQRTVFPVWSEDPGLAGPLQGAGDVILHPDPATFKTLPWSPHSAWILSDVHFRDGTPVPFSSVQVLRRALAGLEARGWTAKMGLEVEFHVFARVDDALDHPRTTMPGAPVRTRALTQGYQYLSETRYGEAEELLDLLRRSAQAMGMPVRSVEIEMGPSQFEITFDPAGPLEQAATMVMFRTMVKEVCARRGLHASFMAKPQLENIAANGWHIHQSVSDAAGRNLFMPDKDAVLSPAASGWIAGLLQHAAAASLLVAPTVNSYKRYQPFQLAPNRIAWGADNRGAMLRALTAPGDAASRVENRAADSSANPYFAFAAQLAAGMDGVTRGLVAPPATTSPYDTSAAALPTSLGAALAAFEGADLFRDLFGEFPAYLARLKRAEWDRYLATVSDWEQAEYFNLL</sequence>
<protein>
    <submittedName>
        <fullName evidence="12">Glutamine synthetase</fullName>
    </submittedName>
</protein>
<dbReference type="PROSITE" id="PS51986">
    <property type="entry name" value="GS_BETA_GRASP"/>
    <property type="match status" value="1"/>
</dbReference>
<dbReference type="PROSITE" id="PS51987">
    <property type="entry name" value="GS_CATALYTIC"/>
    <property type="match status" value="1"/>
</dbReference>
<dbReference type="GO" id="GO:0004356">
    <property type="term" value="F:glutamine synthetase activity"/>
    <property type="evidence" value="ECO:0007669"/>
    <property type="project" value="InterPro"/>
</dbReference>
<dbReference type="EMBL" id="PGTB01000128">
    <property type="protein sequence ID" value="PJE34927.1"/>
    <property type="molecule type" value="Genomic_DNA"/>
</dbReference>
<proteinExistence type="inferred from homology"/>
<dbReference type="Proteomes" id="UP000231553">
    <property type="component" value="Unassembled WGS sequence"/>
</dbReference>
<comment type="function">
    <text evidence="2">Catalyzes the ATP-dependent biosynthesis of glutamine from glutamate and ammonia.</text>
</comment>
<dbReference type="Gene3D" id="3.30.590.10">
    <property type="entry name" value="Glutamine synthetase/guanido kinase, catalytic domain"/>
    <property type="match status" value="1"/>
</dbReference>
<dbReference type="PANTHER" id="PTHR43785:SF12">
    <property type="entry name" value="TYPE-1 GLUTAMINE SYNTHETASE 2"/>
    <property type="match status" value="1"/>
</dbReference>
<gene>
    <name evidence="12" type="ORF">CVM52_19735</name>
</gene>
<dbReference type="Pfam" id="PF00120">
    <property type="entry name" value="Gln-synt_C"/>
    <property type="match status" value="1"/>
</dbReference>
<organism evidence="12 13">
    <name type="scientific">Pseudooceanicola lipolyticus</name>
    <dbReference type="NCBI Taxonomy" id="2029104"/>
    <lineage>
        <taxon>Bacteria</taxon>
        <taxon>Pseudomonadati</taxon>
        <taxon>Pseudomonadota</taxon>
        <taxon>Alphaproteobacteria</taxon>
        <taxon>Rhodobacterales</taxon>
        <taxon>Paracoccaceae</taxon>
        <taxon>Pseudooceanicola</taxon>
    </lineage>
</organism>
<feature type="region of interest" description="Disordered" evidence="9">
    <location>
        <begin position="1"/>
        <end position="36"/>
    </location>
</feature>